<keyword evidence="3" id="KW-1185">Reference proteome</keyword>
<sequence>MNCAHKSRSTTKPATGSATTTPQASRCASMPALDGNAINDIQADHLGTPRAVVDRSRNKVIWRWNIMGEVFGADAPQEDPDKDGQSYVLDMRFPGQRYDRYTGLFQNGFRDYDPVSGRYVQSDPIGLLGGVSTYSYVGGNPLRYIDPIGLEWQASIGFGATGAFLFGGLGGGLNISVTSNGQISFSATGQAQVGLGAYLGAGFTGGVSHTKCNGIAGSSSSTTLIAEADAGYGPSIGGSITYGGRQDAGASTGLGKYGVGGGVWAGVGASRTYTYTTPTISQMKTSVQNWFRSW</sequence>
<dbReference type="InterPro" id="IPR050708">
    <property type="entry name" value="T6SS_VgrG/RHS"/>
</dbReference>
<dbReference type="Proteomes" id="UP000490980">
    <property type="component" value="Unassembled WGS sequence"/>
</dbReference>
<dbReference type="PANTHER" id="PTHR32305:SF15">
    <property type="entry name" value="PROTEIN RHSA-RELATED"/>
    <property type="match status" value="1"/>
</dbReference>
<accession>A0A7X5ZJ45</accession>
<dbReference type="Gene3D" id="2.180.10.10">
    <property type="entry name" value="RHS repeat-associated core"/>
    <property type="match status" value="1"/>
</dbReference>
<proteinExistence type="predicted"/>
<gene>
    <name evidence="2" type="ORF">HBF25_13510</name>
</gene>
<feature type="compositionally biased region" description="Low complexity" evidence="1">
    <location>
        <begin position="10"/>
        <end position="22"/>
    </location>
</feature>
<feature type="region of interest" description="Disordered" evidence="1">
    <location>
        <begin position="1"/>
        <end position="26"/>
    </location>
</feature>
<dbReference type="AlphaFoldDB" id="A0A7X5ZJ45"/>
<dbReference type="PANTHER" id="PTHR32305">
    <property type="match status" value="1"/>
</dbReference>
<comment type="caution">
    <text evidence="2">The sequence shown here is derived from an EMBL/GenBank/DDBJ whole genome shotgun (WGS) entry which is preliminary data.</text>
</comment>
<dbReference type="NCBIfam" id="TIGR03696">
    <property type="entry name" value="Rhs_assc_core"/>
    <property type="match status" value="1"/>
</dbReference>
<dbReference type="InterPro" id="IPR022385">
    <property type="entry name" value="Rhs_assc_core"/>
</dbReference>
<evidence type="ECO:0000313" key="2">
    <source>
        <dbReference type="EMBL" id="NII07399.1"/>
    </source>
</evidence>
<protein>
    <submittedName>
        <fullName evidence="2">RHS repeat-associated core domain-containing protein</fullName>
    </submittedName>
</protein>
<reference evidence="2 3" key="1">
    <citation type="submission" date="2020-03" db="EMBL/GenBank/DDBJ databases">
        <authorList>
            <person name="Lai Q."/>
        </authorList>
    </citation>
    <scope>NUCLEOTIDE SEQUENCE [LARGE SCALE GENOMIC DNA]</scope>
    <source>
        <strain evidence="2 3">CCUG 25036</strain>
    </source>
</reference>
<dbReference type="EMBL" id="JAARLZ010000007">
    <property type="protein sequence ID" value="NII07399.1"/>
    <property type="molecule type" value="Genomic_DNA"/>
</dbReference>
<evidence type="ECO:0000256" key="1">
    <source>
        <dbReference type="SAM" id="MobiDB-lite"/>
    </source>
</evidence>
<organism evidence="2 3">
    <name type="scientific">Luteibacter anthropi</name>
    <dbReference type="NCBI Taxonomy" id="564369"/>
    <lineage>
        <taxon>Bacteria</taxon>
        <taxon>Pseudomonadati</taxon>
        <taxon>Pseudomonadota</taxon>
        <taxon>Gammaproteobacteria</taxon>
        <taxon>Lysobacterales</taxon>
        <taxon>Rhodanobacteraceae</taxon>
        <taxon>Luteibacter</taxon>
    </lineage>
</organism>
<evidence type="ECO:0000313" key="3">
    <source>
        <dbReference type="Proteomes" id="UP000490980"/>
    </source>
</evidence>
<name>A0A7X5ZJ45_9GAMM</name>